<dbReference type="PROSITE" id="PS50089">
    <property type="entry name" value="ZF_RING_2"/>
    <property type="match status" value="1"/>
</dbReference>
<dbReference type="Gene3D" id="3.30.40.10">
    <property type="entry name" value="Zinc/RING finger domain, C3HC4 (zinc finger)"/>
    <property type="match status" value="1"/>
</dbReference>
<dbReference type="Proteomes" id="UP000008144">
    <property type="component" value="Unassembled WGS sequence"/>
</dbReference>
<sequence>MGNLLGRQSTTVEQLEETNTLPYYYPPKSGNYFGPHFFMGGKKFDIVQPEAYLFGENSDLNLLGPRPHTFPYQSSNPNQPIRALKCLVNIRKDSLRLIRNPDDPPEAAEHGPETDALYNLEFTFDADCPCSITVYYNCSEEMENKTVNFSLSCTNCRSDTVQYNAGSNQQFCLPSHVINPAILYKHSNQSAMTKWDYNNIPIAIQVCAECGPDYADHSHIAYAMFEGLPDETWTIKLLKQKQAISGVCYLLQEIYGIENKHDAGGPDGDAGVPDNEDDDYDDSSECVVCLSDSRDTLILPCKHLCLCSTCANQLRFQQSGCPICRQSFRALLQIRAVRKKSELPPLSETTANNEEDYESIHSNIPPGYEVIPLINAINGPVS</sequence>
<evidence type="ECO:0000256" key="5">
    <source>
        <dbReference type="ARBA" id="ARBA00022771"/>
    </source>
</evidence>
<dbReference type="GO" id="GO:0016567">
    <property type="term" value="P:protein ubiquitination"/>
    <property type="evidence" value="ECO:0000318"/>
    <property type="project" value="GO_Central"/>
</dbReference>
<dbReference type="AlphaFoldDB" id="F6TAV4"/>
<keyword evidence="4" id="KW-0479">Metal-binding</keyword>
<keyword evidence="7" id="KW-0862">Zinc</keyword>
<reference evidence="11" key="1">
    <citation type="journal article" date="2002" name="Science">
        <title>The draft genome of Ciona intestinalis: insights into chordate and vertebrate origins.</title>
        <authorList>
            <person name="Dehal P."/>
            <person name="Satou Y."/>
            <person name="Campbell R.K."/>
            <person name="Chapman J."/>
            <person name="Degnan B."/>
            <person name="De Tomaso A."/>
            <person name="Davidson B."/>
            <person name="Di Gregorio A."/>
            <person name="Gelpke M."/>
            <person name="Goodstein D.M."/>
            <person name="Harafuji N."/>
            <person name="Hastings K.E."/>
            <person name="Ho I."/>
            <person name="Hotta K."/>
            <person name="Huang W."/>
            <person name="Kawashima T."/>
            <person name="Lemaire P."/>
            <person name="Martinez D."/>
            <person name="Meinertzhagen I.A."/>
            <person name="Necula S."/>
            <person name="Nonaka M."/>
            <person name="Putnam N."/>
            <person name="Rash S."/>
            <person name="Saiga H."/>
            <person name="Satake M."/>
            <person name="Terry A."/>
            <person name="Yamada L."/>
            <person name="Wang H.G."/>
            <person name="Awazu S."/>
            <person name="Azumi K."/>
            <person name="Boore J."/>
            <person name="Branno M."/>
            <person name="Chin-Bow S."/>
            <person name="DeSantis R."/>
            <person name="Doyle S."/>
            <person name="Francino P."/>
            <person name="Keys D.N."/>
            <person name="Haga S."/>
            <person name="Hayashi H."/>
            <person name="Hino K."/>
            <person name="Imai K.S."/>
            <person name="Inaba K."/>
            <person name="Kano S."/>
            <person name="Kobayashi K."/>
            <person name="Kobayashi M."/>
            <person name="Lee B.I."/>
            <person name="Makabe K.W."/>
            <person name="Manohar C."/>
            <person name="Matassi G."/>
            <person name="Medina M."/>
            <person name="Mochizuki Y."/>
            <person name="Mount S."/>
            <person name="Morishita T."/>
            <person name="Miura S."/>
            <person name="Nakayama A."/>
            <person name="Nishizaka S."/>
            <person name="Nomoto H."/>
            <person name="Ohta F."/>
            <person name="Oishi K."/>
            <person name="Rigoutsos I."/>
            <person name="Sano M."/>
            <person name="Sasaki A."/>
            <person name="Sasakura Y."/>
            <person name="Shoguchi E."/>
            <person name="Shin-i T."/>
            <person name="Spagnuolo A."/>
            <person name="Stainier D."/>
            <person name="Suzuki M.M."/>
            <person name="Tassy O."/>
            <person name="Takatori N."/>
            <person name="Tokuoka M."/>
            <person name="Yagi K."/>
            <person name="Yoshizaki F."/>
            <person name="Wada S."/>
            <person name="Zhang C."/>
            <person name="Hyatt P.D."/>
            <person name="Larimer F."/>
            <person name="Detter C."/>
            <person name="Doggett N."/>
            <person name="Glavina T."/>
            <person name="Hawkins T."/>
            <person name="Richardson P."/>
            <person name="Lucas S."/>
            <person name="Kohara Y."/>
            <person name="Levine M."/>
            <person name="Satoh N."/>
            <person name="Rokhsar D.S."/>
        </authorList>
    </citation>
    <scope>NUCLEOTIDE SEQUENCE [LARGE SCALE GENOMIC DNA]</scope>
</reference>
<dbReference type="InterPro" id="IPR045194">
    <property type="entry name" value="MGRN1/RNF157-like"/>
</dbReference>
<keyword evidence="6" id="KW-0833">Ubl conjugation pathway</keyword>
<feature type="domain" description="RING-type" evidence="9">
    <location>
        <begin position="286"/>
        <end position="325"/>
    </location>
</feature>
<dbReference type="FunFam" id="3.30.40.10:FF:000625">
    <property type="entry name" value="E3 ubiquitin ligase Rnf157"/>
    <property type="match status" value="1"/>
</dbReference>
<evidence type="ECO:0000256" key="6">
    <source>
        <dbReference type="ARBA" id="ARBA00022786"/>
    </source>
</evidence>
<accession>F6TAV4</accession>
<reference evidence="10" key="2">
    <citation type="submission" date="2025-08" db="UniProtKB">
        <authorList>
            <consortium name="Ensembl"/>
        </authorList>
    </citation>
    <scope>IDENTIFICATION</scope>
</reference>
<dbReference type="InterPro" id="IPR013083">
    <property type="entry name" value="Znf_RING/FYVE/PHD"/>
</dbReference>
<comment type="catalytic activity">
    <reaction evidence="1">
        <text>S-ubiquitinyl-[E2 ubiquitin-conjugating enzyme]-L-cysteine + [acceptor protein]-L-lysine = [E2 ubiquitin-conjugating enzyme]-L-cysteine + N(6)-ubiquitinyl-[acceptor protein]-L-lysine.</text>
        <dbReference type="EC" id="2.3.2.27"/>
    </reaction>
</comment>
<dbReference type="PANTHER" id="PTHR22996:SF0">
    <property type="entry name" value="RE60872P-RELATED"/>
    <property type="match status" value="1"/>
</dbReference>
<dbReference type="FunCoup" id="F6TAV4">
    <property type="interactions" value="215"/>
</dbReference>
<keyword evidence="5 8" id="KW-0863">Zinc-finger</keyword>
<keyword evidence="3" id="KW-0808">Transferase</keyword>
<dbReference type="GeneTree" id="ENSGT00390000009925"/>
<evidence type="ECO:0000256" key="4">
    <source>
        <dbReference type="ARBA" id="ARBA00022723"/>
    </source>
</evidence>
<protein>
    <recommendedName>
        <fullName evidence="2">RING-type E3 ubiquitin transferase</fullName>
        <ecNumber evidence="2">2.3.2.27</ecNumber>
    </recommendedName>
</protein>
<evidence type="ECO:0000256" key="7">
    <source>
        <dbReference type="ARBA" id="ARBA00022833"/>
    </source>
</evidence>
<dbReference type="Ensembl" id="ENSCINT00000022561.2">
    <property type="protein sequence ID" value="ENSCINP00000022315.2"/>
    <property type="gene ID" value="ENSCING00000011742.2"/>
</dbReference>
<name>F6TAV4_CIOIN</name>
<evidence type="ECO:0000259" key="9">
    <source>
        <dbReference type="PROSITE" id="PS50089"/>
    </source>
</evidence>
<organism evidence="10 11">
    <name type="scientific">Ciona intestinalis</name>
    <name type="common">Transparent sea squirt</name>
    <name type="synonym">Ascidia intestinalis</name>
    <dbReference type="NCBI Taxonomy" id="7719"/>
    <lineage>
        <taxon>Eukaryota</taxon>
        <taxon>Metazoa</taxon>
        <taxon>Chordata</taxon>
        <taxon>Tunicata</taxon>
        <taxon>Ascidiacea</taxon>
        <taxon>Phlebobranchia</taxon>
        <taxon>Cionidae</taxon>
        <taxon>Ciona</taxon>
    </lineage>
</organism>
<dbReference type="Pfam" id="PF26192">
    <property type="entry name" value="RNF157-like_N"/>
    <property type="match status" value="1"/>
</dbReference>
<dbReference type="InterPro" id="IPR001841">
    <property type="entry name" value="Znf_RING"/>
</dbReference>
<evidence type="ECO:0000313" key="10">
    <source>
        <dbReference type="Ensembl" id="ENSCINP00000022315.2"/>
    </source>
</evidence>
<dbReference type="HOGENOM" id="CLU_016631_3_0_1"/>
<dbReference type="GO" id="GO:0008270">
    <property type="term" value="F:zinc ion binding"/>
    <property type="evidence" value="ECO:0007669"/>
    <property type="project" value="UniProtKB-KW"/>
</dbReference>
<dbReference type="SUPFAM" id="SSF57850">
    <property type="entry name" value="RING/U-box"/>
    <property type="match status" value="1"/>
</dbReference>
<dbReference type="GO" id="GO:0061630">
    <property type="term" value="F:ubiquitin protein ligase activity"/>
    <property type="evidence" value="ECO:0000318"/>
    <property type="project" value="GO_Central"/>
</dbReference>
<dbReference type="GO" id="GO:0005737">
    <property type="term" value="C:cytoplasm"/>
    <property type="evidence" value="ECO:0000318"/>
    <property type="project" value="GO_Central"/>
</dbReference>
<dbReference type="STRING" id="7719.ENSCINP00000022315"/>
<evidence type="ECO:0000313" key="11">
    <source>
        <dbReference type="Proteomes" id="UP000008144"/>
    </source>
</evidence>
<dbReference type="SMART" id="SM00184">
    <property type="entry name" value="RING"/>
    <property type="match status" value="1"/>
</dbReference>
<evidence type="ECO:0000256" key="8">
    <source>
        <dbReference type="PROSITE-ProRule" id="PRU00175"/>
    </source>
</evidence>
<dbReference type="InterPro" id="IPR058981">
    <property type="entry name" value="MGRN1/RNF157-like_N"/>
</dbReference>
<dbReference type="PANTHER" id="PTHR22996">
    <property type="entry name" value="MAHOGUNIN"/>
    <property type="match status" value="1"/>
</dbReference>
<evidence type="ECO:0000256" key="2">
    <source>
        <dbReference type="ARBA" id="ARBA00012483"/>
    </source>
</evidence>
<reference evidence="10" key="3">
    <citation type="submission" date="2025-09" db="UniProtKB">
        <authorList>
            <consortium name="Ensembl"/>
        </authorList>
    </citation>
    <scope>IDENTIFICATION</scope>
</reference>
<evidence type="ECO:0000256" key="1">
    <source>
        <dbReference type="ARBA" id="ARBA00000900"/>
    </source>
</evidence>
<dbReference type="EC" id="2.3.2.27" evidence="2"/>
<dbReference type="OMA" id="YYYKKGA"/>
<keyword evidence="11" id="KW-1185">Reference proteome</keyword>
<proteinExistence type="predicted"/>
<evidence type="ECO:0000256" key="3">
    <source>
        <dbReference type="ARBA" id="ARBA00022679"/>
    </source>
</evidence>
<dbReference type="InParanoid" id="F6TAV4"/>
<dbReference type="Pfam" id="PF13920">
    <property type="entry name" value="zf-C3HC4_3"/>
    <property type="match status" value="1"/>
</dbReference>